<sequence length="119" mass="13884">MSNIANGNNDLCHEYSNEYGHETERWNQLSSAALPTRTLLRLLHEEILSVHRQFETKTHGLLIGSIYMHDEYEWKDSISVVHPSVEDLIARTNTNEECYRFMLFQCNPILKFSSLRGIN</sequence>
<evidence type="ECO:0000313" key="1">
    <source>
        <dbReference type="EMBL" id="VDO50412.1"/>
    </source>
</evidence>
<keyword evidence="2" id="KW-1185">Reference proteome</keyword>
<gene>
    <name evidence="1" type="ORF">OFLC_LOCUS7326</name>
</gene>
<organism evidence="3">
    <name type="scientific">Onchocerca flexuosa</name>
    <dbReference type="NCBI Taxonomy" id="387005"/>
    <lineage>
        <taxon>Eukaryota</taxon>
        <taxon>Metazoa</taxon>
        <taxon>Ecdysozoa</taxon>
        <taxon>Nematoda</taxon>
        <taxon>Chromadorea</taxon>
        <taxon>Rhabditida</taxon>
        <taxon>Spirurina</taxon>
        <taxon>Spiruromorpha</taxon>
        <taxon>Filarioidea</taxon>
        <taxon>Onchocercidae</taxon>
        <taxon>Onchocerca</taxon>
    </lineage>
</organism>
<dbReference type="WBParaSite" id="OFLC_0000732601-mRNA-1">
    <property type="protein sequence ID" value="OFLC_0000732601-mRNA-1"/>
    <property type="gene ID" value="OFLC_0000732601"/>
</dbReference>
<protein>
    <submittedName>
        <fullName evidence="1 3">Uncharacterized protein</fullName>
    </submittedName>
</protein>
<dbReference type="Proteomes" id="UP000267606">
    <property type="component" value="Unassembled WGS sequence"/>
</dbReference>
<reference evidence="3" key="1">
    <citation type="submission" date="2016-06" db="UniProtKB">
        <authorList>
            <consortium name="WormBaseParasite"/>
        </authorList>
    </citation>
    <scope>IDENTIFICATION</scope>
</reference>
<proteinExistence type="predicted"/>
<dbReference type="EMBL" id="UZAJ01007561">
    <property type="protein sequence ID" value="VDO50412.1"/>
    <property type="molecule type" value="Genomic_DNA"/>
</dbReference>
<accession>A0A183HIL5</accession>
<reference evidence="1 2" key="2">
    <citation type="submission" date="2018-11" db="EMBL/GenBank/DDBJ databases">
        <authorList>
            <consortium name="Pathogen Informatics"/>
        </authorList>
    </citation>
    <scope>NUCLEOTIDE SEQUENCE [LARGE SCALE GENOMIC DNA]</scope>
</reference>
<name>A0A183HIL5_9BILA</name>
<evidence type="ECO:0000313" key="3">
    <source>
        <dbReference type="WBParaSite" id="OFLC_0000732601-mRNA-1"/>
    </source>
</evidence>
<dbReference type="AlphaFoldDB" id="A0A183HIL5"/>
<evidence type="ECO:0000313" key="2">
    <source>
        <dbReference type="Proteomes" id="UP000267606"/>
    </source>
</evidence>